<reference evidence="1" key="1">
    <citation type="submission" date="2018-05" db="EMBL/GenBank/DDBJ databases">
        <authorList>
            <person name="Lanie J.A."/>
            <person name="Ng W.-L."/>
            <person name="Kazmierczak K.M."/>
            <person name="Andrzejewski T.M."/>
            <person name="Davidsen T.M."/>
            <person name="Wayne K.J."/>
            <person name="Tettelin H."/>
            <person name="Glass J.I."/>
            <person name="Rusch D."/>
            <person name="Podicherti R."/>
            <person name="Tsui H.-C.T."/>
            <person name="Winkler M.E."/>
        </authorList>
    </citation>
    <scope>NUCLEOTIDE SEQUENCE</scope>
</reference>
<dbReference type="EMBL" id="UINC01007866">
    <property type="protein sequence ID" value="SVA35441.1"/>
    <property type="molecule type" value="Genomic_DNA"/>
</dbReference>
<protein>
    <recommendedName>
        <fullName evidence="2">Phosphoadenosine phosphosulphate reductase domain-containing protein</fullName>
    </recommendedName>
</protein>
<dbReference type="Gene3D" id="3.40.50.620">
    <property type="entry name" value="HUPs"/>
    <property type="match status" value="1"/>
</dbReference>
<organism evidence="1">
    <name type="scientific">marine metagenome</name>
    <dbReference type="NCBI Taxonomy" id="408172"/>
    <lineage>
        <taxon>unclassified sequences</taxon>
        <taxon>metagenomes</taxon>
        <taxon>ecological metagenomes</taxon>
    </lineage>
</organism>
<dbReference type="InterPro" id="IPR014729">
    <property type="entry name" value="Rossmann-like_a/b/a_fold"/>
</dbReference>
<evidence type="ECO:0008006" key="2">
    <source>
        <dbReference type="Google" id="ProtNLM"/>
    </source>
</evidence>
<accession>A0A381V615</accession>
<sequence length="194" mass="22563">MSGGCDSSLLLYLLCNQIVEDNLLDVTIHPLIFCHIDRPSMIKPVYDVIMEVERSSGSLFPIERPHVGYAKHKTTEILKEYLNPKERNVDIICRGTTRNPPLVVMPGDQKDRAWEAPEEPEVNEEGEWVPFTNMHKQDLALIYKELNLKNIFELTVSCIGHFDESEGFTKACRRCWWCFEKNWAFKTFGNEWLI</sequence>
<evidence type="ECO:0000313" key="1">
    <source>
        <dbReference type="EMBL" id="SVA35441.1"/>
    </source>
</evidence>
<dbReference type="SUPFAM" id="SSF52402">
    <property type="entry name" value="Adenine nucleotide alpha hydrolases-like"/>
    <property type="match status" value="1"/>
</dbReference>
<name>A0A381V615_9ZZZZ</name>
<dbReference type="AlphaFoldDB" id="A0A381V615"/>
<gene>
    <name evidence="1" type="ORF">METZ01_LOCUS88295</name>
</gene>
<proteinExistence type="predicted"/>